<dbReference type="OrthoDB" id="9764804at2"/>
<dbReference type="Gene3D" id="2.130.10.10">
    <property type="entry name" value="YVTN repeat-like/Quinoprotein amine dehydrogenase"/>
    <property type="match status" value="1"/>
</dbReference>
<evidence type="ECO:0000313" key="1">
    <source>
        <dbReference type="EMBL" id="AKT36924.1"/>
    </source>
</evidence>
<dbReference type="STRING" id="52.CMC5_010450"/>
<keyword evidence="2" id="KW-1185">Reference proteome</keyword>
<protein>
    <recommendedName>
        <fullName evidence="3">Glycosyl hydrolase</fullName>
    </recommendedName>
</protein>
<evidence type="ECO:0008006" key="3">
    <source>
        <dbReference type="Google" id="ProtNLM"/>
    </source>
</evidence>
<accession>A0A0K1E7T6</accession>
<dbReference type="EMBL" id="CP012159">
    <property type="protein sequence ID" value="AKT36924.1"/>
    <property type="molecule type" value="Genomic_DNA"/>
</dbReference>
<proteinExistence type="predicted"/>
<dbReference type="KEGG" id="ccro:CMC5_010450"/>
<dbReference type="SUPFAM" id="SSF110296">
    <property type="entry name" value="Oligoxyloglucan reducing end-specific cellobiohydrolase"/>
    <property type="match status" value="1"/>
</dbReference>
<organism evidence="1 2">
    <name type="scientific">Chondromyces crocatus</name>
    <dbReference type="NCBI Taxonomy" id="52"/>
    <lineage>
        <taxon>Bacteria</taxon>
        <taxon>Pseudomonadati</taxon>
        <taxon>Myxococcota</taxon>
        <taxon>Polyangia</taxon>
        <taxon>Polyangiales</taxon>
        <taxon>Polyangiaceae</taxon>
        <taxon>Chondromyces</taxon>
    </lineage>
</organism>
<sequence length="138" mass="15288">MQHHNGVFRSTDAGLHWEDIQNAAPSVFGFAVAVHPEDPDTAWLVPAVKDETRVPVDAKVVVARTRDGGRSWAVLREGLPQEHAYDITYRHALDVDASNDRLAFGSTTGSLWTTENQGDAWQAISHHLPPIHCVRFEA</sequence>
<reference evidence="1 2" key="1">
    <citation type="submission" date="2015-07" db="EMBL/GenBank/DDBJ databases">
        <title>Genome analysis of myxobacterium Chondromyces crocatus Cm c5 reveals a high potential for natural compound synthesis and the genetic basis for the loss of fruiting body formation.</title>
        <authorList>
            <person name="Zaburannyi N."/>
            <person name="Bunk B."/>
            <person name="Maier J."/>
            <person name="Overmann J."/>
            <person name="Mueller R."/>
        </authorList>
    </citation>
    <scope>NUCLEOTIDE SEQUENCE [LARGE SCALE GENOMIC DNA]</scope>
    <source>
        <strain evidence="1 2">Cm c5</strain>
    </source>
</reference>
<dbReference type="InterPro" id="IPR015943">
    <property type="entry name" value="WD40/YVTN_repeat-like_dom_sf"/>
</dbReference>
<dbReference type="Proteomes" id="UP000067626">
    <property type="component" value="Chromosome"/>
</dbReference>
<gene>
    <name evidence="1" type="ORF">CMC5_010450</name>
</gene>
<dbReference type="AlphaFoldDB" id="A0A0K1E7T6"/>
<evidence type="ECO:0000313" key="2">
    <source>
        <dbReference type="Proteomes" id="UP000067626"/>
    </source>
</evidence>
<name>A0A0K1E7T6_CHOCO</name>